<evidence type="ECO:0000256" key="1">
    <source>
        <dbReference type="SAM" id="Phobius"/>
    </source>
</evidence>
<evidence type="ECO:0000313" key="3">
    <source>
        <dbReference type="Proteomes" id="UP000078560"/>
    </source>
</evidence>
<dbReference type="InterPro" id="IPR008780">
    <property type="entry name" value="Plasmodium_Vir"/>
</dbReference>
<protein>
    <submittedName>
        <fullName evidence="2">PIR Superfamily Protein</fullName>
    </submittedName>
</protein>
<feature type="transmembrane region" description="Helical" evidence="1">
    <location>
        <begin position="274"/>
        <end position="295"/>
    </location>
</feature>
<accession>A0A1A8WX59</accession>
<dbReference type="VEuPathDB" id="PlasmoDB:PocGH01_00029500"/>
<organism evidence="2 3">
    <name type="scientific">Plasmodium ovale curtisi</name>
    <dbReference type="NCBI Taxonomy" id="864141"/>
    <lineage>
        <taxon>Eukaryota</taxon>
        <taxon>Sar</taxon>
        <taxon>Alveolata</taxon>
        <taxon>Apicomplexa</taxon>
        <taxon>Aconoidasida</taxon>
        <taxon>Haemosporida</taxon>
        <taxon>Plasmodiidae</taxon>
        <taxon>Plasmodium</taxon>
        <taxon>Plasmodium (Plasmodium)</taxon>
    </lineage>
</organism>
<dbReference type="AlphaFoldDB" id="A0A1A8WX59"/>
<dbReference type="Proteomes" id="UP000078560">
    <property type="component" value="Unassembled WGS sequence"/>
</dbReference>
<dbReference type="EMBL" id="FLQU01002223">
    <property type="protein sequence ID" value="SBS95950.1"/>
    <property type="molecule type" value="Genomic_DNA"/>
</dbReference>
<keyword evidence="1" id="KW-0472">Membrane</keyword>
<dbReference type="Pfam" id="PF05795">
    <property type="entry name" value="Plasmodium_Vir"/>
    <property type="match status" value="2"/>
</dbReference>
<gene>
    <name evidence="2" type="ORF">POVCU2_0100100</name>
</gene>
<keyword evidence="1" id="KW-0812">Transmembrane</keyword>
<reference evidence="3" key="1">
    <citation type="submission" date="2016-05" db="EMBL/GenBank/DDBJ databases">
        <authorList>
            <person name="Naeem Raeece"/>
        </authorList>
    </citation>
    <scope>NUCLEOTIDE SEQUENCE [LARGE SCALE GENOMIC DNA]</scope>
</reference>
<sequence length="348" mass="41215">MDDLGKNHNDFQEKILKGLSKYELYEKLNEPCNNCEYCTYCESVKTVLNRYNESLYKLCCTFARNLVKLSEILKDETVEIDRCKYFNFWVHNEIRKKFNIYNESTSNIPYILLKFFQVENKIKNAQKNNNCFYYYKSKIGLDLWIQFKNLYDYIKNYVDVETKVTTNNKLCPIYKEYLRYIENVYHTFKSECCNNSSDKCPDPLISNEWCARDYILNKVSCDESRALDTTSTRYSIFPATREQPPGDGSHLADSSSLVPRNDINEHGITNNTDYYSKLGVSLSFLGVLSTFFYLYNFTTFGNWIRSKVLQQKINFNLDQDEQNLMEHNLNKDNENMYTDGYNIKYQST</sequence>
<keyword evidence="1" id="KW-1133">Transmembrane helix</keyword>
<name>A0A1A8WX59_PLAOA</name>
<proteinExistence type="predicted"/>
<evidence type="ECO:0000313" key="2">
    <source>
        <dbReference type="EMBL" id="SBS95950.1"/>
    </source>
</evidence>